<feature type="chain" id="PRO_5024971121" evidence="1">
    <location>
        <begin position="22"/>
        <end position="93"/>
    </location>
</feature>
<keyword evidence="1" id="KW-0732">Signal</keyword>
<name>A0A5P1R6C7_9GAMM</name>
<dbReference type="EMBL" id="CP043869">
    <property type="protein sequence ID" value="QEQ95299.1"/>
    <property type="molecule type" value="Genomic_DNA"/>
</dbReference>
<dbReference type="Proteomes" id="UP000324760">
    <property type="component" value="Chromosome"/>
</dbReference>
<protein>
    <submittedName>
        <fullName evidence="2">Uncharacterized protein</fullName>
    </submittedName>
</protein>
<proteinExistence type="predicted"/>
<reference evidence="2 3" key="1">
    <citation type="journal article" date="2019" name="Biochem. Eng. J.">
        <title>Metabolic engineering of the marine bacteria Neptunomonas concharum for the production of acetoin and meso-2,3-butanediol from acetate.</title>
        <authorList>
            <person name="Li W."/>
            <person name="Pu N."/>
            <person name="Liu C.-X."/>
            <person name="Yuan Q.-P."/>
            <person name="Li Z.-J."/>
        </authorList>
    </citation>
    <scope>NUCLEOTIDE SEQUENCE [LARGE SCALE GENOMIC DNA]</scope>
    <source>
        <strain evidence="2 3">JCM17730</strain>
    </source>
</reference>
<dbReference type="RefSeq" id="WP_138986002.1">
    <property type="nucleotide sequence ID" value="NZ_CP043869.1"/>
</dbReference>
<accession>A0A5P1R6C7</accession>
<dbReference type="AlphaFoldDB" id="A0A5P1R6C7"/>
<dbReference type="KEGG" id="ncu:F0U83_00495"/>
<sequence>MKTLLNATLITTALFASQAFANPLNDVGAQATESNLAQGATHSHSYTPISNPLADLGNSVEAHLADGQTLTASSASSSVVFALEPTNSKEALL</sequence>
<evidence type="ECO:0000313" key="2">
    <source>
        <dbReference type="EMBL" id="QEQ95299.1"/>
    </source>
</evidence>
<organism evidence="2 3">
    <name type="scientific">Neptunomonas concharum</name>
    <dbReference type="NCBI Taxonomy" id="1031538"/>
    <lineage>
        <taxon>Bacteria</taxon>
        <taxon>Pseudomonadati</taxon>
        <taxon>Pseudomonadota</taxon>
        <taxon>Gammaproteobacteria</taxon>
        <taxon>Oceanospirillales</taxon>
        <taxon>Oceanospirillaceae</taxon>
        <taxon>Neptunomonas</taxon>
    </lineage>
</organism>
<feature type="signal peptide" evidence="1">
    <location>
        <begin position="1"/>
        <end position="21"/>
    </location>
</feature>
<evidence type="ECO:0000256" key="1">
    <source>
        <dbReference type="SAM" id="SignalP"/>
    </source>
</evidence>
<evidence type="ECO:0000313" key="3">
    <source>
        <dbReference type="Proteomes" id="UP000324760"/>
    </source>
</evidence>
<keyword evidence="3" id="KW-1185">Reference proteome</keyword>
<gene>
    <name evidence="2" type="ORF">F0U83_00495</name>
</gene>